<protein>
    <submittedName>
        <fullName evidence="2">Uncharacterized protein</fullName>
    </submittedName>
</protein>
<evidence type="ECO:0000313" key="2">
    <source>
        <dbReference type="EMBL" id="CAF3677830.1"/>
    </source>
</evidence>
<name>A0A818SZG2_9BILA</name>
<feature type="chain" id="PRO_5032920126" evidence="1">
    <location>
        <begin position="24"/>
        <end position="424"/>
    </location>
</feature>
<evidence type="ECO:0000313" key="3">
    <source>
        <dbReference type="Proteomes" id="UP000663865"/>
    </source>
</evidence>
<dbReference type="EMBL" id="CAJNYV010004534">
    <property type="protein sequence ID" value="CAF3677830.1"/>
    <property type="molecule type" value="Genomic_DNA"/>
</dbReference>
<dbReference type="Proteomes" id="UP000663865">
    <property type="component" value="Unassembled WGS sequence"/>
</dbReference>
<accession>A0A818SZG2</accession>
<organism evidence="2 3">
    <name type="scientific">Rotaria socialis</name>
    <dbReference type="NCBI Taxonomy" id="392032"/>
    <lineage>
        <taxon>Eukaryota</taxon>
        <taxon>Metazoa</taxon>
        <taxon>Spiralia</taxon>
        <taxon>Gnathifera</taxon>
        <taxon>Rotifera</taxon>
        <taxon>Eurotatoria</taxon>
        <taxon>Bdelloidea</taxon>
        <taxon>Philodinida</taxon>
        <taxon>Philodinidae</taxon>
        <taxon>Rotaria</taxon>
    </lineage>
</organism>
<sequence>MPFPNMLTKLAIMTFFLTTTVKCDGFFYMQRIPSSCIEITVKLGANESMSDNCLTYDWNQITNLTTNYTTYIDPNTNQTYYARIGALTVLGTLNNYSLNYVCPPMGYNGVGLGCQTQANTQLVVLQVNALDEKLYVIDVILPGVPFPSSDQLQENQPPFGTARITFTSGIAIQPSGYFQICKTIASQLCPNQDYISHKLPHPLPSNYGYGIFGIQAFNLITDSTWIMDDSSQLLIVTAGTNYYYFNATGFFFYDSSSKTCTWSKTCNYQCEVYNYDSRFLDYAGEWVIMNKWGNPQMKPISTQVWIGNAIDAAGIFPIVMYTDKATGHYLGLDKLDPIPAPKMGATYWYTEHGNTIPKISITGFNPSVVEAACVGKLNDWTGFSSSFGKRITPADFSIVLVVGGVLNTFQVWMQKRREEFILIG</sequence>
<feature type="signal peptide" evidence="1">
    <location>
        <begin position="1"/>
        <end position="23"/>
    </location>
</feature>
<keyword evidence="1" id="KW-0732">Signal</keyword>
<evidence type="ECO:0000256" key="1">
    <source>
        <dbReference type="SAM" id="SignalP"/>
    </source>
</evidence>
<dbReference type="AlphaFoldDB" id="A0A818SZG2"/>
<reference evidence="2" key="1">
    <citation type="submission" date="2021-02" db="EMBL/GenBank/DDBJ databases">
        <authorList>
            <person name="Nowell W R."/>
        </authorList>
    </citation>
    <scope>NUCLEOTIDE SEQUENCE</scope>
</reference>
<proteinExistence type="predicted"/>
<comment type="caution">
    <text evidence="2">The sequence shown here is derived from an EMBL/GenBank/DDBJ whole genome shotgun (WGS) entry which is preliminary data.</text>
</comment>
<gene>
    <name evidence="2" type="ORF">KIK155_LOCUS25126</name>
</gene>